<accession>A0ABQ8KWF2</accession>
<dbReference type="Proteomes" id="UP000814176">
    <property type="component" value="Unassembled WGS sequence"/>
</dbReference>
<dbReference type="SMART" id="SM00326">
    <property type="entry name" value="SH3"/>
    <property type="match status" value="1"/>
</dbReference>
<evidence type="ECO:0000313" key="6">
    <source>
        <dbReference type="Proteomes" id="UP000814176"/>
    </source>
</evidence>
<dbReference type="SUPFAM" id="SSF50044">
    <property type="entry name" value="SH3-domain"/>
    <property type="match status" value="1"/>
</dbReference>
<feature type="compositionally biased region" description="Acidic residues" evidence="3">
    <location>
        <begin position="358"/>
        <end position="372"/>
    </location>
</feature>
<feature type="domain" description="SH3" evidence="4">
    <location>
        <begin position="381"/>
        <end position="442"/>
    </location>
</feature>
<dbReference type="EMBL" id="JADCUA010000001">
    <property type="protein sequence ID" value="KAH9843603.1"/>
    <property type="molecule type" value="Genomic_DNA"/>
</dbReference>
<dbReference type="PROSITE" id="PS50002">
    <property type="entry name" value="SH3"/>
    <property type="match status" value="1"/>
</dbReference>
<evidence type="ECO:0000313" key="5">
    <source>
        <dbReference type="EMBL" id="KAH9843603.1"/>
    </source>
</evidence>
<keyword evidence="1 2" id="KW-0728">SH3 domain</keyword>
<feature type="compositionally biased region" description="Basic and acidic residues" evidence="3">
    <location>
        <begin position="258"/>
        <end position="274"/>
    </location>
</feature>
<organism evidence="5 6">
    <name type="scientific">Rhodofomes roseus</name>
    <dbReference type="NCBI Taxonomy" id="34475"/>
    <lineage>
        <taxon>Eukaryota</taxon>
        <taxon>Fungi</taxon>
        <taxon>Dikarya</taxon>
        <taxon>Basidiomycota</taxon>
        <taxon>Agaricomycotina</taxon>
        <taxon>Agaricomycetes</taxon>
        <taxon>Polyporales</taxon>
        <taxon>Rhodofomes</taxon>
    </lineage>
</organism>
<keyword evidence="6" id="KW-1185">Reference proteome</keyword>
<evidence type="ECO:0000259" key="4">
    <source>
        <dbReference type="PROSITE" id="PS50002"/>
    </source>
</evidence>
<sequence>MTGIVKGIWARRAMPITGQGDPKQRLLGELEQIGLLNSRRPFVDIPRLSLSVDHIASSSPFPSPGSPFVPPPRLSAHEFALRTPLQMRNNVHKKRPSGSEQPSTSTLSPTSAVGSRQVDDDVTPTTSSMKTAFDRTGPSPPTTPTTLSEAGPNPLTPPATPKITIPEPIASPVADSLPDAMRPAALTLSQRNSLTSSRPAPPSPALSRRTSAALSRRSSTRSRRASKLPGEPSSSVPPTPTPAPAPEKEKKRKSFLVKIRDFAFPRGDDRHVGKGVDVPRANRVRRSTASTSSTSSASGIPEDEPEPGSGWGSFRWNTLSAHLWPHDTARDSVASSGTGGPSRTDFERNFDVSSPSEEVPDPYEEEEYDEEYVQPGEDGPLVPGLYRAMFAFEPEGTAEMALVEEQVVRIISRGGGVGWAVVEKEDGGHALVPESYLELVQADEDEAED</sequence>
<feature type="region of interest" description="Disordered" evidence="3">
    <location>
        <begin position="330"/>
        <end position="379"/>
    </location>
</feature>
<dbReference type="InterPro" id="IPR036028">
    <property type="entry name" value="SH3-like_dom_sf"/>
</dbReference>
<feature type="region of interest" description="Disordered" evidence="3">
    <location>
        <begin position="91"/>
        <end position="176"/>
    </location>
</feature>
<evidence type="ECO:0000256" key="3">
    <source>
        <dbReference type="SAM" id="MobiDB-lite"/>
    </source>
</evidence>
<gene>
    <name evidence="5" type="ORF">C8Q71DRAFT_852129</name>
</gene>
<dbReference type="RefSeq" id="XP_047784413.1">
    <property type="nucleotide sequence ID" value="XM_047926801.1"/>
</dbReference>
<name>A0ABQ8KWF2_9APHY</name>
<protein>
    <recommendedName>
        <fullName evidence="4">SH3 domain-containing protein</fullName>
    </recommendedName>
</protein>
<feature type="compositionally biased region" description="Low complexity" evidence="3">
    <location>
        <begin position="205"/>
        <end position="217"/>
    </location>
</feature>
<dbReference type="InterPro" id="IPR001452">
    <property type="entry name" value="SH3_domain"/>
</dbReference>
<feature type="compositionally biased region" description="Pro residues" evidence="3">
    <location>
        <begin position="235"/>
        <end position="245"/>
    </location>
</feature>
<proteinExistence type="predicted"/>
<feature type="region of interest" description="Disordered" evidence="3">
    <location>
        <begin position="188"/>
        <end position="312"/>
    </location>
</feature>
<evidence type="ECO:0000256" key="1">
    <source>
        <dbReference type="ARBA" id="ARBA00022443"/>
    </source>
</evidence>
<feature type="compositionally biased region" description="Low complexity" evidence="3">
    <location>
        <begin position="287"/>
        <end position="298"/>
    </location>
</feature>
<reference evidence="5 6" key="1">
    <citation type="journal article" date="2021" name="Environ. Microbiol.">
        <title>Gene family expansions and transcriptome signatures uncover fungal adaptations to wood decay.</title>
        <authorList>
            <person name="Hage H."/>
            <person name="Miyauchi S."/>
            <person name="Viragh M."/>
            <person name="Drula E."/>
            <person name="Min B."/>
            <person name="Chaduli D."/>
            <person name="Navarro D."/>
            <person name="Favel A."/>
            <person name="Norest M."/>
            <person name="Lesage-Meessen L."/>
            <person name="Balint B."/>
            <person name="Merenyi Z."/>
            <person name="de Eugenio L."/>
            <person name="Morin E."/>
            <person name="Martinez A.T."/>
            <person name="Baldrian P."/>
            <person name="Stursova M."/>
            <person name="Martinez M.J."/>
            <person name="Novotny C."/>
            <person name="Magnuson J.K."/>
            <person name="Spatafora J.W."/>
            <person name="Maurice S."/>
            <person name="Pangilinan J."/>
            <person name="Andreopoulos W."/>
            <person name="LaButti K."/>
            <person name="Hundley H."/>
            <person name="Na H."/>
            <person name="Kuo A."/>
            <person name="Barry K."/>
            <person name="Lipzen A."/>
            <person name="Henrissat B."/>
            <person name="Riley R."/>
            <person name="Ahrendt S."/>
            <person name="Nagy L.G."/>
            <person name="Grigoriev I.V."/>
            <person name="Martin F."/>
            <person name="Rosso M.N."/>
        </authorList>
    </citation>
    <scope>NUCLEOTIDE SEQUENCE [LARGE SCALE GENOMIC DNA]</scope>
    <source>
        <strain evidence="5 6">CIRM-BRFM 1785</strain>
    </source>
</reference>
<comment type="caution">
    <text evidence="5">The sequence shown here is derived from an EMBL/GenBank/DDBJ whole genome shotgun (WGS) entry which is preliminary data.</text>
</comment>
<dbReference type="GeneID" id="72007533"/>
<dbReference type="Gene3D" id="2.30.30.40">
    <property type="entry name" value="SH3 Domains"/>
    <property type="match status" value="1"/>
</dbReference>
<feature type="compositionally biased region" description="Polar residues" evidence="3">
    <location>
        <begin position="98"/>
        <end position="114"/>
    </location>
</feature>
<evidence type="ECO:0000256" key="2">
    <source>
        <dbReference type="PROSITE-ProRule" id="PRU00192"/>
    </source>
</evidence>